<dbReference type="Proteomes" id="UP000613011">
    <property type="component" value="Unassembled WGS sequence"/>
</dbReference>
<sequence>MITLDDSGSMRNTYMPDRRKTHKVGRFEVIMPLGGKLHPKDNGRQSENEVWVVAGVTGSSVWQQPFLRSADTNTIYYDPRVRYLPWRQADGSRLRDINWSAVPLDPSAAGVTRLDFSAQLNSYEAVWCYTERDPNSCGKSSQSFNPGLYYVLQRDGAGNYRDPYKKDSYREFDLNSEAATSFTRYPGRTDCAGSSCSQAEERRNFANWYAYYRSRMLLAKAAMAETLYGLQDSIRLGYGRLSKAEIVESGVRDYTPKRKSQAFSWLESVVPESGTPLREAVRAVGTYYQTSAAGGPWTDKPGDTSSTETKSCRRAYHLLVTDGYWSVEDRFVGIGNIDGGTGPLVQRSGGESFQYRPHAPYSDTQSDTLADFAMHYWREDLQPAIPNEVPPTPDDPSFWQGMSNLMIGLGVTGTLDPATDLPALASRQKSWTSDKIDDLWHAALNSRGRYFSATNATELSDAIREALNLVVQRELLETGVAASSGELADGTRKYRASYRTGIWIGDVEAFELDADGQVKGLAWSAKKGLPTADARQIVTWDAGTEPPKAVPFKWSALSAQTRSRIGTENQLNYVRGDRSNEGAEGFRRRQHPLGDFINSPPLVAGERVAVEYGGLAIGGAAWTDYRALKSQRARTVYIGGNAGMLHGFRDSMTGDPAKDGVEVFAYVPGSAHAHLKSLVSEGYGLADEHRYFVDGVLREADVYLKDGAGGAGGAWRNLLLGSTGAGPRAVFAIDITDPESANPDKVRWEISDPSIGHLFFPIEVGVLPNGEWKAIFGNGYGTSSTALLVVDIATGRFEKIDIDLKEGGLGGVSAVRDAAGQITALYAGDLKGRMWKFEYDASAVARFRIAGGGKALFEGDNSQPILQPPLVLDHPAGGKLLVFGTGRLITAADAGSTDVQAIYAVRDQSGNKPFVAIRPPMLQGRKLSRHMGGSAGQGTPPQGATPFFSISGDPVDWKAQHGWMIPLDLPDYAGLRALQPTLRVGTAGVLLGLVTPGEPVPCRGSTARGINLVVPPFSGAAFSSPLIDVNGDGTIDASDAGAVVGWGTSSDGVDAVLIGASANGKQTASIQSTGGSRKIQFTTATRQVQDRVWRRLVNDLPFK</sequence>
<protein>
    <recommendedName>
        <fullName evidence="3">PilY1 beta-propeller domain-containing protein</fullName>
    </recommendedName>
</protein>
<dbReference type="Pfam" id="PF05567">
    <property type="entry name" value="T4P_PilY1"/>
    <property type="match status" value="1"/>
</dbReference>
<dbReference type="InterPro" id="IPR008707">
    <property type="entry name" value="B-propeller_PilY1"/>
</dbReference>
<evidence type="ECO:0000256" key="1">
    <source>
        <dbReference type="ARBA" id="ARBA00022723"/>
    </source>
</evidence>
<evidence type="ECO:0000313" key="5">
    <source>
        <dbReference type="Proteomes" id="UP000613011"/>
    </source>
</evidence>
<keyword evidence="5" id="KW-1185">Reference proteome</keyword>
<keyword evidence="2" id="KW-0106">Calcium</keyword>
<reference evidence="4" key="1">
    <citation type="submission" date="2021-01" db="EMBL/GenBank/DDBJ databases">
        <title>Ramlibacter sp. strain AW1 16S ribosomal RNA gene Genome sequencing and assembly.</title>
        <authorList>
            <person name="Kang M."/>
        </authorList>
    </citation>
    <scope>NUCLEOTIDE SEQUENCE</scope>
    <source>
        <strain evidence="4">AW1</strain>
    </source>
</reference>
<evidence type="ECO:0000313" key="4">
    <source>
        <dbReference type="EMBL" id="MBL0420488.1"/>
    </source>
</evidence>
<dbReference type="GO" id="GO:0046872">
    <property type="term" value="F:metal ion binding"/>
    <property type="evidence" value="ECO:0007669"/>
    <property type="project" value="UniProtKB-KW"/>
</dbReference>
<dbReference type="EMBL" id="JAEQNA010000002">
    <property type="protein sequence ID" value="MBL0420488.1"/>
    <property type="molecule type" value="Genomic_DNA"/>
</dbReference>
<evidence type="ECO:0000259" key="3">
    <source>
        <dbReference type="Pfam" id="PF05567"/>
    </source>
</evidence>
<accession>A0A937D615</accession>
<evidence type="ECO:0000256" key="2">
    <source>
        <dbReference type="ARBA" id="ARBA00022837"/>
    </source>
</evidence>
<feature type="domain" description="PilY1 beta-propeller" evidence="3">
    <location>
        <begin position="593"/>
        <end position="909"/>
    </location>
</feature>
<keyword evidence="1" id="KW-0479">Metal-binding</keyword>
<name>A0A937D615_9BURK</name>
<gene>
    <name evidence="4" type="ORF">JI739_09055</name>
</gene>
<dbReference type="AlphaFoldDB" id="A0A937D615"/>
<organism evidence="4 5">
    <name type="scientific">Ramlibacter aurantiacus</name>
    <dbReference type="NCBI Taxonomy" id="2801330"/>
    <lineage>
        <taxon>Bacteria</taxon>
        <taxon>Pseudomonadati</taxon>
        <taxon>Pseudomonadota</taxon>
        <taxon>Betaproteobacteria</taxon>
        <taxon>Burkholderiales</taxon>
        <taxon>Comamonadaceae</taxon>
        <taxon>Ramlibacter</taxon>
    </lineage>
</organism>
<dbReference type="RefSeq" id="WP_201683563.1">
    <property type="nucleotide sequence ID" value="NZ_JAEQNA010000002.1"/>
</dbReference>
<comment type="caution">
    <text evidence="4">The sequence shown here is derived from an EMBL/GenBank/DDBJ whole genome shotgun (WGS) entry which is preliminary data.</text>
</comment>
<proteinExistence type="predicted"/>